<name>A0A6A6ZK50_9PLEO</name>
<dbReference type="InterPro" id="IPR005502">
    <property type="entry name" value="Ribosyl_crysJ1"/>
</dbReference>
<evidence type="ECO:0008006" key="4">
    <source>
        <dbReference type="Google" id="ProtNLM"/>
    </source>
</evidence>
<dbReference type="SUPFAM" id="SSF101478">
    <property type="entry name" value="ADP-ribosylglycohydrolase"/>
    <property type="match status" value="1"/>
</dbReference>
<dbReference type="InterPro" id="IPR036705">
    <property type="entry name" value="Ribosyl_crysJ1_sf"/>
</dbReference>
<dbReference type="Gene3D" id="1.10.4080.10">
    <property type="entry name" value="ADP-ribosylation/Crystallin J1"/>
    <property type="match status" value="1"/>
</dbReference>
<evidence type="ECO:0000313" key="2">
    <source>
        <dbReference type="EMBL" id="KAF2821258.1"/>
    </source>
</evidence>
<dbReference type="OrthoDB" id="2021138at2759"/>
<comment type="cofactor">
    <cofactor evidence="1">
        <name>Mg(2+)</name>
        <dbReference type="ChEBI" id="CHEBI:18420"/>
    </cofactor>
    <text evidence="1">Binds 2 magnesium ions per subunit.</text>
</comment>
<dbReference type="Pfam" id="PF03747">
    <property type="entry name" value="ADP_ribosyl_GH"/>
    <property type="match status" value="1"/>
</dbReference>
<proteinExistence type="predicted"/>
<evidence type="ECO:0000313" key="3">
    <source>
        <dbReference type="Proteomes" id="UP000799424"/>
    </source>
</evidence>
<feature type="binding site" evidence="1">
    <location>
        <position position="95"/>
    </location>
    <ligand>
        <name>Mg(2+)</name>
        <dbReference type="ChEBI" id="CHEBI:18420"/>
        <label>1</label>
    </ligand>
</feature>
<dbReference type="EMBL" id="MU006238">
    <property type="protein sequence ID" value="KAF2821258.1"/>
    <property type="molecule type" value="Genomic_DNA"/>
</dbReference>
<keyword evidence="1" id="KW-0460">Magnesium</keyword>
<dbReference type="InterPro" id="IPR050792">
    <property type="entry name" value="ADP-ribosylglycohydrolase"/>
</dbReference>
<dbReference type="Proteomes" id="UP000799424">
    <property type="component" value="Unassembled WGS sequence"/>
</dbReference>
<evidence type="ECO:0000256" key="1">
    <source>
        <dbReference type="PIRSR" id="PIRSR605502-1"/>
    </source>
</evidence>
<feature type="binding site" evidence="1">
    <location>
        <position position="96"/>
    </location>
    <ligand>
        <name>Mg(2+)</name>
        <dbReference type="ChEBI" id="CHEBI:18420"/>
        <label>1</label>
    </ligand>
</feature>
<dbReference type="PANTHER" id="PTHR16222:SF28">
    <property type="entry name" value="ADP-RIBOSYLGLYCOHYDROLASE"/>
    <property type="match status" value="1"/>
</dbReference>
<protein>
    <recommendedName>
        <fullName evidence="4">ADP-ribosylglycohydrolase</fullName>
    </recommendedName>
</protein>
<feature type="binding site" evidence="1">
    <location>
        <position position="93"/>
    </location>
    <ligand>
        <name>Mg(2+)</name>
        <dbReference type="ChEBI" id="CHEBI:18420"/>
        <label>1</label>
    </ligand>
</feature>
<reference evidence="2" key="1">
    <citation type="journal article" date="2020" name="Stud. Mycol.">
        <title>101 Dothideomycetes genomes: a test case for predicting lifestyles and emergence of pathogens.</title>
        <authorList>
            <person name="Haridas S."/>
            <person name="Albert R."/>
            <person name="Binder M."/>
            <person name="Bloem J."/>
            <person name="Labutti K."/>
            <person name="Salamov A."/>
            <person name="Andreopoulos B."/>
            <person name="Baker S."/>
            <person name="Barry K."/>
            <person name="Bills G."/>
            <person name="Bluhm B."/>
            <person name="Cannon C."/>
            <person name="Castanera R."/>
            <person name="Culley D."/>
            <person name="Daum C."/>
            <person name="Ezra D."/>
            <person name="Gonzalez J."/>
            <person name="Henrissat B."/>
            <person name="Kuo A."/>
            <person name="Liang C."/>
            <person name="Lipzen A."/>
            <person name="Lutzoni F."/>
            <person name="Magnuson J."/>
            <person name="Mondo S."/>
            <person name="Nolan M."/>
            <person name="Ohm R."/>
            <person name="Pangilinan J."/>
            <person name="Park H.-J."/>
            <person name="Ramirez L."/>
            <person name="Alfaro M."/>
            <person name="Sun H."/>
            <person name="Tritt A."/>
            <person name="Yoshinaga Y."/>
            <person name="Zwiers L.-H."/>
            <person name="Turgeon B."/>
            <person name="Goodwin S."/>
            <person name="Spatafora J."/>
            <person name="Crous P."/>
            <person name="Grigoriev I."/>
        </authorList>
    </citation>
    <scope>NUCLEOTIDE SEQUENCE</scope>
    <source>
        <strain evidence="2">CBS 113818</strain>
    </source>
</reference>
<dbReference type="GO" id="GO:0046872">
    <property type="term" value="F:metal ion binding"/>
    <property type="evidence" value="ECO:0007669"/>
    <property type="project" value="UniProtKB-KW"/>
</dbReference>
<sequence length="140" mass="15608">MNPCDDNGLAEEEFKKLLDREEFDRHLYAETLEELELDEDDKIGYVYKRLGSGILLLRLAMRKDRIILEVNGPLAAESVFEDLTVDLIMEGGDADTNGAAACALLGAYLGYANLPSHWTQGLAHKEWLMVKTHRIAIASG</sequence>
<keyword evidence="1" id="KW-0479">Metal-binding</keyword>
<organism evidence="2 3">
    <name type="scientific">Ophiobolus disseminans</name>
    <dbReference type="NCBI Taxonomy" id="1469910"/>
    <lineage>
        <taxon>Eukaryota</taxon>
        <taxon>Fungi</taxon>
        <taxon>Dikarya</taxon>
        <taxon>Ascomycota</taxon>
        <taxon>Pezizomycotina</taxon>
        <taxon>Dothideomycetes</taxon>
        <taxon>Pleosporomycetidae</taxon>
        <taxon>Pleosporales</taxon>
        <taxon>Pleosporineae</taxon>
        <taxon>Phaeosphaeriaceae</taxon>
        <taxon>Ophiobolus</taxon>
    </lineage>
</organism>
<dbReference type="AlphaFoldDB" id="A0A6A6ZK50"/>
<gene>
    <name evidence="2" type="ORF">CC86DRAFT_374099</name>
</gene>
<dbReference type="PANTHER" id="PTHR16222">
    <property type="entry name" value="ADP-RIBOSYLGLYCOHYDROLASE"/>
    <property type="match status" value="1"/>
</dbReference>
<accession>A0A6A6ZK50</accession>
<keyword evidence="3" id="KW-1185">Reference proteome</keyword>